<evidence type="ECO:0000313" key="3">
    <source>
        <dbReference type="EMBL" id="RKH56262.1"/>
    </source>
</evidence>
<dbReference type="RefSeq" id="WP_120645033.1">
    <property type="nucleotide sequence ID" value="NZ_RAWB01000215.1"/>
</dbReference>
<feature type="domain" description="GON" evidence="2">
    <location>
        <begin position="63"/>
        <end position="117"/>
    </location>
</feature>
<keyword evidence="4" id="KW-1185">Reference proteome</keyword>
<gene>
    <name evidence="3" type="ORF">D7V93_20575</name>
</gene>
<name>A0A3A8PV42_9BACT</name>
<dbReference type="Proteomes" id="UP000272888">
    <property type="component" value="Unassembled WGS sequence"/>
</dbReference>
<feature type="domain" description="GON" evidence="2">
    <location>
        <begin position="264"/>
        <end position="322"/>
    </location>
</feature>
<dbReference type="AlphaFoldDB" id="A0A3A8PV42"/>
<protein>
    <recommendedName>
        <fullName evidence="2">GON domain-containing protein</fullName>
    </recommendedName>
</protein>
<proteinExistence type="predicted"/>
<dbReference type="InterPro" id="IPR012314">
    <property type="entry name" value="Pept_M12B_GON-ADAMTSs"/>
</dbReference>
<evidence type="ECO:0000256" key="1">
    <source>
        <dbReference type="ARBA" id="ARBA00022723"/>
    </source>
</evidence>
<sequence length="460" mass="48035">MNPSKPRAVSPVVPSSPLRHRGWRALALGLAAVATGCGAGDEASSPVPSEASARAQALEALPASCVDIKTAWPDATDGDYTLYVSGEASAPWTVYCHGMAGTPAEYLTLTQTQAGANSSQYLAGGASPGTTVRTTFTRLRINPTTLKVNTADQTFATSTGSLRHSNSQTLVTSMSYGVAMSCNRTLSQGNIDLRGTPFAVPTGQLVPWGGSMAGTSAVSSEADQVVSLSGGGYCGFVGLAGIVSPYNQGGGLLQLQYRQGDRPASCQDIKTAHPEATDGAYTLFVNRDPSKPWGAWCRDMAGTPSDYLTLSRTGDNVNYSQYTAGGISPGTNVRTIFTRLRINPLTLRVDTSDQTYSGSSGSILHGNQSPVTSMPYAAAMTCSAVGLGNIDLRGTPFAVPVNQLGRGGYNFEPSSILFSNNNQVVDLRATGNCGWIAPMGSYNPVNQNGLSMLLTWSVPQ</sequence>
<dbReference type="GO" id="GO:0008270">
    <property type="term" value="F:zinc ion binding"/>
    <property type="evidence" value="ECO:0007669"/>
    <property type="project" value="InterPro"/>
</dbReference>
<dbReference type="GO" id="GO:0004222">
    <property type="term" value="F:metalloendopeptidase activity"/>
    <property type="evidence" value="ECO:0007669"/>
    <property type="project" value="InterPro"/>
</dbReference>
<evidence type="ECO:0000313" key="4">
    <source>
        <dbReference type="Proteomes" id="UP000272888"/>
    </source>
</evidence>
<reference evidence="4" key="1">
    <citation type="submission" date="2018-09" db="EMBL/GenBank/DDBJ databases">
        <authorList>
            <person name="Livingstone P.G."/>
            <person name="Whitworth D.E."/>
        </authorList>
    </citation>
    <scope>NUCLEOTIDE SEQUENCE [LARGE SCALE GENOMIC DNA]</scope>
    <source>
        <strain evidence="4">CA051B</strain>
    </source>
</reference>
<comment type="caution">
    <text evidence="3">The sequence shown here is derived from an EMBL/GenBank/DDBJ whole genome shotgun (WGS) entry which is preliminary data.</text>
</comment>
<dbReference type="Pfam" id="PF08685">
    <property type="entry name" value="GON"/>
    <property type="match status" value="3"/>
</dbReference>
<keyword evidence="1" id="KW-0479">Metal-binding</keyword>
<accession>A0A3A8PV42</accession>
<evidence type="ECO:0000259" key="2">
    <source>
        <dbReference type="Pfam" id="PF08685"/>
    </source>
</evidence>
<dbReference type="EMBL" id="RAWB01000215">
    <property type="protein sequence ID" value="RKH56262.1"/>
    <property type="molecule type" value="Genomic_DNA"/>
</dbReference>
<organism evidence="3 4">
    <name type="scientific">Corallococcus llansteffanensis</name>
    <dbReference type="NCBI Taxonomy" id="2316731"/>
    <lineage>
        <taxon>Bacteria</taxon>
        <taxon>Pseudomonadati</taxon>
        <taxon>Myxococcota</taxon>
        <taxon>Myxococcia</taxon>
        <taxon>Myxococcales</taxon>
        <taxon>Cystobacterineae</taxon>
        <taxon>Myxococcaceae</taxon>
        <taxon>Corallococcus</taxon>
    </lineage>
</organism>
<feature type="domain" description="GON" evidence="2">
    <location>
        <begin position="131"/>
        <end position="236"/>
    </location>
</feature>